<dbReference type="AlphaFoldDB" id="A0A1Y1ZB47"/>
<dbReference type="Pfam" id="PF24969">
    <property type="entry name" value="LRR_15"/>
    <property type="match status" value="1"/>
</dbReference>
<evidence type="ECO:0000259" key="1">
    <source>
        <dbReference type="Pfam" id="PF24969"/>
    </source>
</evidence>
<dbReference type="InterPro" id="IPR056867">
    <property type="entry name" value="LRR_15"/>
</dbReference>
<accession>A0A1Y1ZB47</accession>
<dbReference type="Proteomes" id="UP000193144">
    <property type="component" value="Unassembled WGS sequence"/>
</dbReference>
<sequence length="271" mass="31088">MRSGVSNIEHLSFKRSMIESKVLAAFIRFPRTLKSFKYQRNSWGEEEDAPQDYSLLTSALSLHRNSLETLKFSDDWQEGEVVSTMGSLAEFEQLKIIHLPLSAMLPKSSVKASLRDLVAVLDLLPRVLEEFQSSVMPYLYGERQSAHWEDLVPMLEIIAEHANERFPRLRDISVGRSHFYKDAQPDWDVLEGICSMRGITLSVPRRQDMHIVQIPRHNEPVDDDSDRGSVEEVEIPEYFEELRLENTWDVLALAEENGGEDISTVLGDQLE</sequence>
<evidence type="ECO:0000313" key="2">
    <source>
        <dbReference type="EMBL" id="ORY07543.1"/>
    </source>
</evidence>
<gene>
    <name evidence="2" type="ORF">BCR34DRAFT_19315</name>
</gene>
<organism evidence="2 3">
    <name type="scientific">Clohesyomyces aquaticus</name>
    <dbReference type="NCBI Taxonomy" id="1231657"/>
    <lineage>
        <taxon>Eukaryota</taxon>
        <taxon>Fungi</taxon>
        <taxon>Dikarya</taxon>
        <taxon>Ascomycota</taxon>
        <taxon>Pezizomycotina</taxon>
        <taxon>Dothideomycetes</taxon>
        <taxon>Pleosporomycetidae</taxon>
        <taxon>Pleosporales</taxon>
        <taxon>Lindgomycetaceae</taxon>
        <taxon>Clohesyomyces</taxon>
    </lineage>
</organism>
<comment type="caution">
    <text evidence="2">The sequence shown here is derived from an EMBL/GenBank/DDBJ whole genome shotgun (WGS) entry which is preliminary data.</text>
</comment>
<dbReference type="EMBL" id="MCFA01000108">
    <property type="protein sequence ID" value="ORY07543.1"/>
    <property type="molecule type" value="Genomic_DNA"/>
</dbReference>
<evidence type="ECO:0000313" key="3">
    <source>
        <dbReference type="Proteomes" id="UP000193144"/>
    </source>
</evidence>
<proteinExistence type="predicted"/>
<feature type="domain" description="Leucine-rich repeat" evidence="1">
    <location>
        <begin position="6"/>
        <end position="174"/>
    </location>
</feature>
<protein>
    <recommendedName>
        <fullName evidence="1">Leucine-rich repeat domain-containing protein</fullName>
    </recommendedName>
</protein>
<name>A0A1Y1ZB47_9PLEO</name>
<keyword evidence="3" id="KW-1185">Reference proteome</keyword>
<dbReference type="OrthoDB" id="2520703at2759"/>
<reference evidence="2 3" key="1">
    <citation type="submission" date="2016-07" db="EMBL/GenBank/DDBJ databases">
        <title>Pervasive Adenine N6-methylation of Active Genes in Fungi.</title>
        <authorList>
            <consortium name="DOE Joint Genome Institute"/>
            <person name="Mondo S.J."/>
            <person name="Dannebaum R.O."/>
            <person name="Kuo R.C."/>
            <person name="Labutti K."/>
            <person name="Haridas S."/>
            <person name="Kuo A."/>
            <person name="Salamov A."/>
            <person name="Ahrendt S.R."/>
            <person name="Lipzen A."/>
            <person name="Sullivan W."/>
            <person name="Andreopoulos W.B."/>
            <person name="Clum A."/>
            <person name="Lindquist E."/>
            <person name="Daum C."/>
            <person name="Ramamoorthy G.K."/>
            <person name="Gryganskyi A."/>
            <person name="Culley D."/>
            <person name="Magnuson J.K."/>
            <person name="James T.Y."/>
            <person name="O'Malley M.A."/>
            <person name="Stajich J.E."/>
            <person name="Spatafora J.W."/>
            <person name="Visel A."/>
            <person name="Grigoriev I.V."/>
        </authorList>
    </citation>
    <scope>NUCLEOTIDE SEQUENCE [LARGE SCALE GENOMIC DNA]</scope>
    <source>
        <strain evidence="2 3">CBS 115471</strain>
    </source>
</reference>